<dbReference type="PANTHER" id="PTHR23114:SF17">
    <property type="entry name" value="M7GPPPN-MRNA HYDROLASE"/>
    <property type="match status" value="1"/>
</dbReference>
<evidence type="ECO:0000256" key="5">
    <source>
        <dbReference type="ARBA" id="ARBA00022723"/>
    </source>
</evidence>
<evidence type="ECO:0000256" key="2">
    <source>
        <dbReference type="ARBA" id="ARBA00004496"/>
    </source>
</evidence>
<dbReference type="Gene3D" id="1.10.10.1050">
    <property type="entry name" value="Dcp2, box A domain"/>
    <property type="match status" value="1"/>
</dbReference>
<dbReference type="InterPro" id="IPR044099">
    <property type="entry name" value="Dcp2_NUDIX"/>
</dbReference>
<dbReference type="CDD" id="cd03672">
    <property type="entry name" value="NUDIX_Dcp2p_Nudt20"/>
    <property type="match status" value="1"/>
</dbReference>
<gene>
    <name evidence="11" type="ORF">KC19_6G165600</name>
</gene>
<evidence type="ECO:0000256" key="9">
    <source>
        <dbReference type="SAM" id="MobiDB-lite"/>
    </source>
</evidence>
<comment type="cofactor">
    <cofactor evidence="1">
        <name>Mn(2+)</name>
        <dbReference type="ChEBI" id="CHEBI:29035"/>
    </cofactor>
</comment>
<proteinExistence type="inferred from homology"/>
<sequence length="380" mass="42587">MAGTMIARTASGPPQRTQLPSQELLDDLCSRFVLNVPEEELQAFERILFSVEQAHWFYEDNAMEQNMALKSLTLREFTSLMFQSCTALRPYIMHIDDIYKDFTTYKTRVPVMGAIILDETLERCLLVKGWKAGASWSFPRGKKNKGEEDHCCASREVMEETGYDVHPKLKLEDHLEVVMGQQRMRLYIIPGVKDDTSFAPQTKKEVSEIAWHRVDELPVASTDSVVHHRGPTGLKYFMVFPFVTPLKSWIAKKRGQYPKRAIPLPGVTIWKVKNNLSSGGSGPLSQNYVNAVMPAVPAAVAAPVPSSEKIRSSPRGSPKQSPKVSPKQSPRNSPRVTPRVVSKTPPLPQTPPKSVLKGPPGNAFRNFRFDFATILQQLDG</sequence>
<dbReference type="InterPro" id="IPR007722">
    <property type="entry name" value="DCP2_BoxA"/>
</dbReference>
<dbReference type="InterPro" id="IPR036189">
    <property type="entry name" value="DCP2_BoxA_sf"/>
</dbReference>
<dbReference type="GO" id="GO:0000184">
    <property type="term" value="P:nuclear-transcribed mRNA catabolic process, nonsense-mediated decay"/>
    <property type="evidence" value="ECO:0007669"/>
    <property type="project" value="InterPro"/>
</dbReference>
<evidence type="ECO:0000256" key="7">
    <source>
        <dbReference type="ARBA" id="ARBA00022884"/>
    </source>
</evidence>
<dbReference type="FunFam" id="3.90.79.10:FF:000003">
    <property type="entry name" value="M7GpppN-mRNA hydrolase isoform 2"/>
    <property type="match status" value="1"/>
</dbReference>
<reference evidence="11 12" key="1">
    <citation type="submission" date="2020-06" db="EMBL/GenBank/DDBJ databases">
        <title>WGS assembly of Ceratodon purpureus strain R40.</title>
        <authorList>
            <person name="Carey S.B."/>
            <person name="Jenkins J."/>
            <person name="Shu S."/>
            <person name="Lovell J.T."/>
            <person name="Sreedasyam A."/>
            <person name="Maumus F."/>
            <person name="Tiley G.P."/>
            <person name="Fernandez-Pozo N."/>
            <person name="Barry K."/>
            <person name="Chen C."/>
            <person name="Wang M."/>
            <person name="Lipzen A."/>
            <person name="Daum C."/>
            <person name="Saski C.A."/>
            <person name="Payton A.C."/>
            <person name="Mcbreen J.C."/>
            <person name="Conrad R.E."/>
            <person name="Kollar L.M."/>
            <person name="Olsson S."/>
            <person name="Huttunen S."/>
            <person name="Landis J.B."/>
            <person name="Wickett N.J."/>
            <person name="Johnson M.G."/>
            <person name="Rensing S.A."/>
            <person name="Grimwood J."/>
            <person name="Schmutz J."/>
            <person name="Mcdaniel S.F."/>
        </authorList>
    </citation>
    <scope>NUCLEOTIDE SEQUENCE [LARGE SCALE GENOMIC DNA]</scope>
    <source>
        <strain evidence="11 12">R40</strain>
    </source>
</reference>
<dbReference type="Proteomes" id="UP000822688">
    <property type="component" value="Chromosome 6"/>
</dbReference>
<keyword evidence="5" id="KW-0479">Metal-binding</keyword>
<dbReference type="PROSITE" id="PS00893">
    <property type="entry name" value="NUDIX_BOX"/>
    <property type="match status" value="1"/>
</dbReference>
<keyword evidence="12" id="KW-1185">Reference proteome</keyword>
<dbReference type="GO" id="GO:0140933">
    <property type="term" value="F:5'-(N(7)-methylguanosine 5'-triphospho)-[mRNA] hydrolase activity"/>
    <property type="evidence" value="ECO:0007669"/>
    <property type="project" value="InterPro"/>
</dbReference>
<keyword evidence="4" id="KW-0963">Cytoplasm</keyword>
<feature type="domain" description="Nudix hydrolase" evidence="10">
    <location>
        <begin position="107"/>
        <end position="235"/>
    </location>
</feature>
<evidence type="ECO:0000256" key="1">
    <source>
        <dbReference type="ARBA" id="ARBA00001936"/>
    </source>
</evidence>
<dbReference type="GO" id="GO:0030145">
    <property type="term" value="F:manganese ion binding"/>
    <property type="evidence" value="ECO:0007669"/>
    <property type="project" value="InterPro"/>
</dbReference>
<comment type="caution">
    <text evidence="11">The sequence shown here is derived from an EMBL/GenBank/DDBJ whole genome shotgun (WGS) entry which is preliminary data.</text>
</comment>
<dbReference type="SMART" id="SM01125">
    <property type="entry name" value="DCP2"/>
    <property type="match status" value="1"/>
</dbReference>
<dbReference type="InterPro" id="IPR015797">
    <property type="entry name" value="NUDIX_hydrolase-like_dom_sf"/>
</dbReference>
<evidence type="ECO:0000256" key="4">
    <source>
        <dbReference type="ARBA" id="ARBA00022490"/>
    </source>
</evidence>
<dbReference type="Pfam" id="PF05026">
    <property type="entry name" value="DCP2"/>
    <property type="match status" value="1"/>
</dbReference>
<dbReference type="GO" id="GO:0000290">
    <property type="term" value="P:deadenylation-dependent decapping of nuclear-transcribed mRNA"/>
    <property type="evidence" value="ECO:0007669"/>
    <property type="project" value="InterPro"/>
</dbReference>
<evidence type="ECO:0000256" key="6">
    <source>
        <dbReference type="ARBA" id="ARBA00022801"/>
    </source>
</evidence>
<dbReference type="EMBL" id="CM026427">
    <property type="protein sequence ID" value="KAG0570478.1"/>
    <property type="molecule type" value="Genomic_DNA"/>
</dbReference>
<dbReference type="AlphaFoldDB" id="A0A8T0HHZ8"/>
<name>A0A8T0HHZ8_CERPU</name>
<dbReference type="GO" id="GO:0003723">
    <property type="term" value="F:RNA binding"/>
    <property type="evidence" value="ECO:0007669"/>
    <property type="project" value="UniProtKB-KW"/>
</dbReference>
<evidence type="ECO:0000256" key="3">
    <source>
        <dbReference type="ARBA" id="ARBA00005279"/>
    </source>
</evidence>
<keyword evidence="6" id="KW-0378">Hydrolase</keyword>
<dbReference type="PROSITE" id="PS51462">
    <property type="entry name" value="NUDIX"/>
    <property type="match status" value="1"/>
</dbReference>
<keyword evidence="8" id="KW-0464">Manganese</keyword>
<dbReference type="SUPFAM" id="SSF55811">
    <property type="entry name" value="Nudix"/>
    <property type="match status" value="1"/>
</dbReference>
<evidence type="ECO:0000313" key="11">
    <source>
        <dbReference type="EMBL" id="KAG0570478.1"/>
    </source>
</evidence>
<evidence type="ECO:0000256" key="8">
    <source>
        <dbReference type="ARBA" id="ARBA00023211"/>
    </source>
</evidence>
<comment type="subcellular location">
    <subcellularLocation>
        <location evidence="2">Cytoplasm</location>
    </subcellularLocation>
</comment>
<dbReference type="Gene3D" id="3.90.79.10">
    <property type="entry name" value="Nucleoside Triphosphate Pyrophosphohydrolase"/>
    <property type="match status" value="1"/>
</dbReference>
<dbReference type="GO" id="GO:0005737">
    <property type="term" value="C:cytoplasm"/>
    <property type="evidence" value="ECO:0007669"/>
    <property type="project" value="UniProtKB-SubCell"/>
</dbReference>
<keyword evidence="7" id="KW-0694">RNA-binding</keyword>
<dbReference type="InterPro" id="IPR000086">
    <property type="entry name" value="NUDIX_hydrolase_dom"/>
</dbReference>
<comment type="similarity">
    <text evidence="3">Belongs to the Nudix hydrolase family. DCP2 subfamily.</text>
</comment>
<organism evidence="11 12">
    <name type="scientific">Ceratodon purpureus</name>
    <name type="common">Fire moss</name>
    <name type="synonym">Dicranum purpureum</name>
    <dbReference type="NCBI Taxonomy" id="3225"/>
    <lineage>
        <taxon>Eukaryota</taxon>
        <taxon>Viridiplantae</taxon>
        <taxon>Streptophyta</taxon>
        <taxon>Embryophyta</taxon>
        <taxon>Bryophyta</taxon>
        <taxon>Bryophytina</taxon>
        <taxon>Bryopsida</taxon>
        <taxon>Dicranidae</taxon>
        <taxon>Pseudoditrichales</taxon>
        <taxon>Ditrichaceae</taxon>
        <taxon>Ceratodon</taxon>
    </lineage>
</organism>
<evidence type="ECO:0000313" key="12">
    <source>
        <dbReference type="Proteomes" id="UP000822688"/>
    </source>
</evidence>
<dbReference type="InterPro" id="IPR020084">
    <property type="entry name" value="NUDIX_hydrolase_CS"/>
</dbReference>
<accession>A0A8T0HHZ8</accession>
<dbReference type="PANTHER" id="PTHR23114">
    <property type="entry name" value="M7GPPPN-MRNA HYDROLASE"/>
    <property type="match status" value="1"/>
</dbReference>
<evidence type="ECO:0000259" key="10">
    <source>
        <dbReference type="PROSITE" id="PS51462"/>
    </source>
</evidence>
<feature type="region of interest" description="Disordered" evidence="9">
    <location>
        <begin position="305"/>
        <end position="361"/>
    </location>
</feature>
<dbReference type="FunFam" id="1.10.10.1050:FF:000002">
    <property type="entry name" value="mRNA-decapping enzyme subunit 2"/>
    <property type="match status" value="1"/>
</dbReference>
<dbReference type="OrthoDB" id="18996at2759"/>
<dbReference type="Pfam" id="PF00293">
    <property type="entry name" value="NUDIX"/>
    <property type="match status" value="1"/>
</dbReference>
<protein>
    <recommendedName>
        <fullName evidence="10">Nudix hydrolase domain-containing protein</fullName>
    </recommendedName>
</protein>
<feature type="compositionally biased region" description="Polar residues" evidence="9">
    <location>
        <begin position="314"/>
        <end position="335"/>
    </location>
</feature>
<dbReference type="SUPFAM" id="SSF140586">
    <property type="entry name" value="Dcp2 domain-like"/>
    <property type="match status" value="1"/>
</dbReference>